<dbReference type="InterPro" id="IPR002182">
    <property type="entry name" value="NB-ARC"/>
</dbReference>
<dbReference type="SUPFAM" id="SSF52540">
    <property type="entry name" value="P-loop containing nucleoside triphosphate hydrolases"/>
    <property type="match status" value="1"/>
</dbReference>
<dbReference type="InterPro" id="IPR016032">
    <property type="entry name" value="Sig_transdc_resp-reg_C-effctor"/>
</dbReference>
<evidence type="ECO:0000256" key="1">
    <source>
        <dbReference type="PROSITE-ProRule" id="PRU00339"/>
    </source>
</evidence>
<dbReference type="InterPro" id="IPR036388">
    <property type="entry name" value="WH-like_DNA-bd_sf"/>
</dbReference>
<protein>
    <submittedName>
        <fullName evidence="4">LuxR family transcriptional regulator</fullName>
    </submittedName>
</protein>
<dbReference type="PROSITE" id="PS50005">
    <property type="entry name" value="TPR"/>
    <property type="match status" value="1"/>
</dbReference>
<dbReference type="Gene3D" id="1.10.10.10">
    <property type="entry name" value="Winged helix-like DNA-binding domain superfamily/Winged helix DNA-binding domain"/>
    <property type="match status" value="1"/>
</dbReference>
<reference evidence="4 5" key="1">
    <citation type="journal article" date="2015" name="Antonie Van Leeuwenhoek">
        <title>Prauserella endophytica sp. nov., an endophytic actinobacterium isolated from Tamarix taklamakanensis.</title>
        <authorList>
            <person name="Liu J.M."/>
            <person name="Habden X."/>
            <person name="Guo L."/>
            <person name="Tuo L."/>
            <person name="Jiang Z.K."/>
            <person name="Liu S.W."/>
            <person name="Liu X.F."/>
            <person name="Chen L."/>
            <person name="Li R.F."/>
            <person name="Zhang Y.Q."/>
            <person name="Sun C.H."/>
        </authorList>
    </citation>
    <scope>NUCLEOTIDE SEQUENCE [LARGE SCALE GENOMIC DNA]</scope>
    <source>
        <strain evidence="4 5">CGMCC 4.7182</strain>
    </source>
</reference>
<dbReference type="InterPro" id="IPR027417">
    <property type="entry name" value="P-loop_NTPase"/>
</dbReference>
<organism evidence="4 5">
    <name type="scientific">Prauserella endophytica</name>
    <dbReference type="NCBI Taxonomy" id="1592324"/>
    <lineage>
        <taxon>Bacteria</taxon>
        <taxon>Bacillati</taxon>
        <taxon>Actinomycetota</taxon>
        <taxon>Actinomycetes</taxon>
        <taxon>Pseudonocardiales</taxon>
        <taxon>Pseudonocardiaceae</taxon>
        <taxon>Prauserella</taxon>
        <taxon>Prauserella coralliicola group</taxon>
    </lineage>
</organism>
<accession>A0ABY2S8F0</accession>
<keyword evidence="5" id="KW-1185">Reference proteome</keyword>
<dbReference type="SMART" id="SM00421">
    <property type="entry name" value="HTH_LUXR"/>
    <property type="match status" value="1"/>
</dbReference>
<dbReference type="EMBL" id="SWMS01000003">
    <property type="protein sequence ID" value="TKG72187.1"/>
    <property type="molecule type" value="Genomic_DNA"/>
</dbReference>
<dbReference type="RefSeq" id="WP_137094184.1">
    <property type="nucleotide sequence ID" value="NZ_SWMS01000003.1"/>
</dbReference>
<comment type="caution">
    <text evidence="4">The sequence shown here is derived from an EMBL/GenBank/DDBJ whole genome shotgun (WGS) entry which is preliminary data.</text>
</comment>
<evidence type="ECO:0000259" key="3">
    <source>
        <dbReference type="PROSITE" id="PS50043"/>
    </source>
</evidence>
<feature type="repeat" description="TPR" evidence="1">
    <location>
        <begin position="569"/>
        <end position="602"/>
    </location>
</feature>
<dbReference type="PANTHER" id="PTHR47691">
    <property type="entry name" value="REGULATOR-RELATED"/>
    <property type="match status" value="1"/>
</dbReference>
<gene>
    <name evidence="4" type="ORF">FCN18_07970</name>
</gene>
<proteinExistence type="predicted"/>
<dbReference type="Gene3D" id="1.25.40.10">
    <property type="entry name" value="Tetratricopeptide repeat domain"/>
    <property type="match status" value="1"/>
</dbReference>
<dbReference type="Pfam" id="PF00931">
    <property type="entry name" value="NB-ARC"/>
    <property type="match status" value="1"/>
</dbReference>
<dbReference type="Gene3D" id="3.40.50.300">
    <property type="entry name" value="P-loop containing nucleotide triphosphate hydrolases"/>
    <property type="match status" value="1"/>
</dbReference>
<dbReference type="SUPFAM" id="SSF46894">
    <property type="entry name" value="C-terminal effector domain of the bipartite response regulators"/>
    <property type="match status" value="1"/>
</dbReference>
<dbReference type="PROSITE" id="PS50043">
    <property type="entry name" value="HTH_LUXR_2"/>
    <property type="match status" value="1"/>
</dbReference>
<name>A0ABY2S8F0_9PSEU</name>
<dbReference type="InterPro" id="IPR019734">
    <property type="entry name" value="TPR_rpt"/>
</dbReference>
<sequence>MTAPMMLRGSVGNLPAHLTTFVGRRQERADVKRLLSGSRLVTLTGPGGVGKTRLSQRAAADVRRAFRDGVWFVSVSSVSSSALLAATVAKTLGLQTQPSTRVEDSLVEHLASRSTLLIFDNCEHLVGACAGLIDELLRACPELHVLVTSREPLGIMGENVLPVAPLPVPPDEPGTSGDPTAYESVALFVDRARSVVPGFQLTEDNRDAVVTVCRHLDGIPLALELAAVRLRGLSPAELAERLADRFQLLNSGSRTAPDRQRTLRGCVDWSYDLCTPAEQDLWACVSVFSGGFELDAAEAICGGAEPMALLEILLSLVDKSIVVSEEADGRMRYRMLEVIAQYGLERLREAGQEHAARVRHRDFYAALADRSGAEWIGSAQREWMDRLRRDHLNFQAALGFCVDEPGEEEEGLRIAGGLREHWLRSGALDEGRHWFDLLLARGDYSAETCARALYAAAWLGVVQADVGYAAPLIERGRKTAGELDDVMRAQFDNLNAMTAVLTGDTATAIADNERALAVFQSANAVNQEISALISLQLAHGSAGDTESALRRHAECLRRCEQIGDYWFRSYSLWHAGVMYWQRGDAERAITTLRDALRLKRDLADQLGAALCIEGIAWATAERDPQRGAVLLGVAEARLDALGTRASRLPWAAAPHQACVEELTRTLGERRATRAREKGAHLGAGEGIDFALEEEPDASAPDTTRPAPTSLTKRENEVAELVAQGLSNKAIASTLVISQRTAETHVENILSKLGFTSRAQIAAWLAREAD</sequence>
<dbReference type="Proteomes" id="UP000309992">
    <property type="component" value="Unassembled WGS sequence"/>
</dbReference>
<dbReference type="PRINTS" id="PR00038">
    <property type="entry name" value="HTHLUXR"/>
</dbReference>
<evidence type="ECO:0000313" key="4">
    <source>
        <dbReference type="EMBL" id="TKG72187.1"/>
    </source>
</evidence>
<dbReference type="CDD" id="cd06170">
    <property type="entry name" value="LuxR_C_like"/>
    <property type="match status" value="1"/>
</dbReference>
<dbReference type="InterPro" id="IPR000792">
    <property type="entry name" value="Tscrpt_reg_LuxR_C"/>
</dbReference>
<feature type="region of interest" description="Disordered" evidence="2">
    <location>
        <begin position="684"/>
        <end position="712"/>
    </location>
</feature>
<dbReference type="InterPro" id="IPR011990">
    <property type="entry name" value="TPR-like_helical_dom_sf"/>
</dbReference>
<dbReference type="PRINTS" id="PR00364">
    <property type="entry name" value="DISEASERSIST"/>
</dbReference>
<dbReference type="PANTHER" id="PTHR47691:SF3">
    <property type="entry name" value="HTH-TYPE TRANSCRIPTIONAL REGULATOR RV0890C-RELATED"/>
    <property type="match status" value="1"/>
</dbReference>
<feature type="domain" description="HTH luxR-type" evidence="3">
    <location>
        <begin position="703"/>
        <end position="768"/>
    </location>
</feature>
<evidence type="ECO:0000256" key="2">
    <source>
        <dbReference type="SAM" id="MobiDB-lite"/>
    </source>
</evidence>
<evidence type="ECO:0000313" key="5">
    <source>
        <dbReference type="Proteomes" id="UP000309992"/>
    </source>
</evidence>
<keyword evidence="1" id="KW-0802">TPR repeat</keyword>
<dbReference type="Pfam" id="PF00196">
    <property type="entry name" value="GerE"/>
    <property type="match status" value="1"/>
</dbReference>
<dbReference type="SUPFAM" id="SSF48452">
    <property type="entry name" value="TPR-like"/>
    <property type="match status" value="1"/>
</dbReference>